<protein>
    <submittedName>
        <fullName evidence="2">Uncharacterized protein</fullName>
    </submittedName>
</protein>
<dbReference type="EMBL" id="RKQZ01000001">
    <property type="protein sequence ID" value="RPF20073.1"/>
    <property type="molecule type" value="Genomic_DNA"/>
</dbReference>
<dbReference type="Proteomes" id="UP000280501">
    <property type="component" value="Unassembled WGS sequence"/>
</dbReference>
<feature type="transmembrane region" description="Helical" evidence="1">
    <location>
        <begin position="29"/>
        <end position="47"/>
    </location>
</feature>
<feature type="transmembrane region" description="Helical" evidence="1">
    <location>
        <begin position="83"/>
        <end position="104"/>
    </location>
</feature>
<name>A0A3N4YGY3_9MICO</name>
<keyword evidence="1" id="KW-1133">Transmembrane helix</keyword>
<dbReference type="AlphaFoldDB" id="A0A3N4YGY3"/>
<keyword evidence="1" id="KW-0812">Transmembrane</keyword>
<proteinExistence type="predicted"/>
<evidence type="ECO:0000313" key="2">
    <source>
        <dbReference type="EMBL" id="RPF20073.1"/>
    </source>
</evidence>
<sequence>MVEAVGVGAFAMAILGELALRGSAAPETAIFLVLALGGAAWALVAAGRALLRGSRVARGFAVTWQLFQIFGGLAVALGGGPLWAAIVGWTVVLLAVVVIVLLMMPPVIEATTRTSVHED</sequence>
<keyword evidence="3" id="KW-1185">Reference proteome</keyword>
<feature type="transmembrane region" description="Helical" evidence="1">
    <location>
        <begin position="59"/>
        <end position="77"/>
    </location>
</feature>
<evidence type="ECO:0000256" key="1">
    <source>
        <dbReference type="SAM" id="Phobius"/>
    </source>
</evidence>
<organism evidence="2 3">
    <name type="scientific">Myceligenerans xiligouense</name>
    <dbReference type="NCBI Taxonomy" id="253184"/>
    <lineage>
        <taxon>Bacteria</taxon>
        <taxon>Bacillati</taxon>
        <taxon>Actinomycetota</taxon>
        <taxon>Actinomycetes</taxon>
        <taxon>Micrococcales</taxon>
        <taxon>Promicromonosporaceae</taxon>
        <taxon>Myceligenerans</taxon>
    </lineage>
</organism>
<keyword evidence="1" id="KW-0472">Membrane</keyword>
<accession>A0A3N4YGY3</accession>
<comment type="caution">
    <text evidence="2">The sequence shown here is derived from an EMBL/GenBank/DDBJ whole genome shotgun (WGS) entry which is preliminary data.</text>
</comment>
<evidence type="ECO:0000313" key="3">
    <source>
        <dbReference type="Proteomes" id="UP000280501"/>
    </source>
</evidence>
<gene>
    <name evidence="2" type="ORF">EDD34_0650</name>
</gene>
<reference evidence="2 3" key="1">
    <citation type="submission" date="2018-11" db="EMBL/GenBank/DDBJ databases">
        <title>Sequencing the genomes of 1000 actinobacteria strains.</title>
        <authorList>
            <person name="Klenk H.-P."/>
        </authorList>
    </citation>
    <scope>NUCLEOTIDE SEQUENCE [LARGE SCALE GENOMIC DNA]</scope>
    <source>
        <strain evidence="2 3">DSM 15700</strain>
    </source>
</reference>